<dbReference type="EMBL" id="RJKX01000013">
    <property type="protein sequence ID" value="ROQ00047.1"/>
    <property type="molecule type" value="Genomic_DNA"/>
</dbReference>
<dbReference type="OrthoDB" id="7346227at2"/>
<evidence type="ECO:0000313" key="8">
    <source>
        <dbReference type="Proteomes" id="UP000278222"/>
    </source>
</evidence>
<keyword evidence="8" id="KW-1185">Reference proteome</keyword>
<comment type="similarity">
    <text evidence="1">Belongs to the TfdA dioxygenase family.</text>
</comment>
<dbReference type="Pfam" id="PF02668">
    <property type="entry name" value="TauD"/>
    <property type="match status" value="1"/>
</dbReference>
<dbReference type="GO" id="GO:0046872">
    <property type="term" value="F:metal ion binding"/>
    <property type="evidence" value="ECO:0007669"/>
    <property type="project" value="UniProtKB-KW"/>
</dbReference>
<evidence type="ECO:0000313" key="7">
    <source>
        <dbReference type="EMBL" id="ROQ00047.1"/>
    </source>
</evidence>
<dbReference type="InterPro" id="IPR003819">
    <property type="entry name" value="TauD/TfdA-like"/>
</dbReference>
<reference evidence="7 8" key="1">
    <citation type="submission" date="2018-11" db="EMBL/GenBank/DDBJ databases">
        <title>Genomic Encyclopedia of Type Strains, Phase IV (KMG-IV): sequencing the most valuable type-strain genomes for metagenomic binning, comparative biology and taxonomic classification.</title>
        <authorList>
            <person name="Goeker M."/>
        </authorList>
    </citation>
    <scope>NUCLEOTIDE SEQUENCE [LARGE SCALE GENOMIC DNA]</scope>
    <source>
        <strain evidence="7 8">DSM 5900</strain>
    </source>
</reference>
<dbReference type="PANTHER" id="PTHR43779">
    <property type="entry name" value="DIOXYGENASE RV0097-RELATED"/>
    <property type="match status" value="1"/>
</dbReference>
<feature type="domain" description="TauD/TfdA-like" evidence="6">
    <location>
        <begin position="2"/>
        <end position="276"/>
    </location>
</feature>
<dbReference type="InterPro" id="IPR042098">
    <property type="entry name" value="TauD-like_sf"/>
</dbReference>
<dbReference type="Gene3D" id="3.60.130.10">
    <property type="entry name" value="Clavaminate synthase-like"/>
    <property type="match status" value="1"/>
</dbReference>
<dbReference type="AlphaFoldDB" id="A0A3N1MBH3"/>
<dbReference type="SUPFAM" id="SSF51197">
    <property type="entry name" value="Clavaminate synthase-like"/>
    <property type="match status" value="1"/>
</dbReference>
<evidence type="ECO:0000256" key="1">
    <source>
        <dbReference type="ARBA" id="ARBA00005896"/>
    </source>
</evidence>
<name>A0A3N1MBH3_9PROT</name>
<keyword evidence="3 7" id="KW-0223">Dioxygenase</keyword>
<organism evidence="7 8">
    <name type="scientific">Stella humosa</name>
    <dbReference type="NCBI Taxonomy" id="94"/>
    <lineage>
        <taxon>Bacteria</taxon>
        <taxon>Pseudomonadati</taxon>
        <taxon>Pseudomonadota</taxon>
        <taxon>Alphaproteobacteria</taxon>
        <taxon>Rhodospirillales</taxon>
        <taxon>Stellaceae</taxon>
        <taxon>Stella</taxon>
    </lineage>
</organism>
<evidence type="ECO:0000256" key="3">
    <source>
        <dbReference type="ARBA" id="ARBA00022964"/>
    </source>
</evidence>
<dbReference type="InterPro" id="IPR051178">
    <property type="entry name" value="TfdA_dioxygenase"/>
</dbReference>
<gene>
    <name evidence="7" type="ORF">EDC65_1842</name>
</gene>
<dbReference type="GO" id="GO:0016706">
    <property type="term" value="F:2-oxoglutarate-dependent dioxygenase activity"/>
    <property type="evidence" value="ECO:0007669"/>
    <property type="project" value="UniProtKB-ARBA"/>
</dbReference>
<accession>A0A3N1MBH3</accession>
<keyword evidence="5" id="KW-0408">Iron</keyword>
<evidence type="ECO:0000259" key="6">
    <source>
        <dbReference type="Pfam" id="PF02668"/>
    </source>
</evidence>
<protein>
    <submittedName>
        <fullName evidence="7">Alpha-ketoglutarate-dependent 2,4-dichlorophenoxyacetate dioxygenase</fullName>
    </submittedName>
</protein>
<dbReference type="Proteomes" id="UP000278222">
    <property type="component" value="Unassembled WGS sequence"/>
</dbReference>
<sequence length="286" mass="32218">MEIRKLHPTFGVEVVGIDIGEPIDEPTFARIRAAFEEHGLLLLRDQHLDDDIQVAFSERFGPLETTFSQNPAGGTLFARQSNLDIKTGETIPLEDARMVYQRANMLWHTDSSFKRVPSLCSLLSARLVPPEGGNTDFADMRAAYDALPDETKTRIEGQIAWHSIAHSRAQVCPDLLTEHQKSVEAPPMKQQLVRANPVTGRKALFIGAHCSHIDGWPEDEGRAFIRQLMETAIKPEFCYSHQWREGDIVVWDNRALLHKATPFDGRKYKRLMQRTTVAGDGPTVAH</sequence>
<evidence type="ECO:0000256" key="2">
    <source>
        <dbReference type="ARBA" id="ARBA00022723"/>
    </source>
</evidence>
<evidence type="ECO:0000256" key="5">
    <source>
        <dbReference type="ARBA" id="ARBA00023004"/>
    </source>
</evidence>
<dbReference type="RefSeq" id="WP_123689369.1">
    <property type="nucleotide sequence ID" value="NZ_AP019700.1"/>
</dbReference>
<evidence type="ECO:0000256" key="4">
    <source>
        <dbReference type="ARBA" id="ARBA00023002"/>
    </source>
</evidence>
<keyword evidence="4" id="KW-0560">Oxidoreductase</keyword>
<comment type="caution">
    <text evidence="7">The sequence shown here is derived from an EMBL/GenBank/DDBJ whole genome shotgun (WGS) entry which is preliminary data.</text>
</comment>
<keyword evidence="2" id="KW-0479">Metal-binding</keyword>
<proteinExistence type="inferred from homology"/>
<dbReference type="PANTHER" id="PTHR43779:SF3">
    <property type="entry name" value="(3R)-3-[(CARBOXYMETHYL)AMINO]FATTY ACID OXYGENASE_DECARBOXYLASE"/>
    <property type="match status" value="1"/>
</dbReference>